<gene>
    <name evidence="3" type="primary">yfdH_2</name>
    <name evidence="3" type="ORF">NCTC12278_01838</name>
</gene>
<dbReference type="Proteomes" id="UP000249495">
    <property type="component" value="Chromosome 1"/>
</dbReference>
<keyword evidence="3" id="KW-0328">Glycosyltransferase</keyword>
<dbReference type="GO" id="GO:0005886">
    <property type="term" value="C:plasma membrane"/>
    <property type="evidence" value="ECO:0007669"/>
    <property type="project" value="TreeGrafter"/>
</dbReference>
<dbReference type="SUPFAM" id="SSF53448">
    <property type="entry name" value="Nucleotide-diphospho-sugar transferases"/>
    <property type="match status" value="1"/>
</dbReference>
<dbReference type="KEGG" id="sfer:NCTC12278_01838"/>
<dbReference type="CDD" id="cd04187">
    <property type="entry name" value="DPM1_like_bac"/>
    <property type="match status" value="1"/>
</dbReference>
<keyword evidence="3" id="KW-0808">Transferase</keyword>
<keyword evidence="4" id="KW-1185">Reference proteome</keyword>
<evidence type="ECO:0000313" key="3">
    <source>
        <dbReference type="EMBL" id="SQF41236.1"/>
    </source>
</evidence>
<evidence type="ECO:0000313" key="4">
    <source>
        <dbReference type="Proteomes" id="UP000249495"/>
    </source>
</evidence>
<keyword evidence="1" id="KW-1133">Transmembrane helix</keyword>
<evidence type="ECO:0000259" key="2">
    <source>
        <dbReference type="Pfam" id="PF00535"/>
    </source>
</evidence>
<reference evidence="3 4" key="1">
    <citation type="submission" date="2018-06" db="EMBL/GenBank/DDBJ databases">
        <authorList>
            <consortium name="Pathogen Informatics"/>
            <person name="Doyle S."/>
        </authorList>
    </citation>
    <scope>NUCLEOTIDE SEQUENCE [LARGE SCALE GENOMIC DNA]</scope>
    <source>
        <strain evidence="3 4">NCTC12278</strain>
    </source>
</reference>
<keyword evidence="1" id="KW-0812">Transmembrane</keyword>
<dbReference type="STRING" id="1123303.GCA_000372425_01167"/>
<dbReference type="InterPro" id="IPR050256">
    <property type="entry name" value="Glycosyltransferase_2"/>
</dbReference>
<dbReference type="EC" id="2.4.1.-" evidence="3"/>
<feature type="transmembrane region" description="Helical" evidence="1">
    <location>
        <begin position="268"/>
        <end position="293"/>
    </location>
</feature>
<organism evidence="3 4">
    <name type="scientific">Streptococcus ferus</name>
    <dbReference type="NCBI Taxonomy" id="1345"/>
    <lineage>
        <taxon>Bacteria</taxon>
        <taxon>Bacillati</taxon>
        <taxon>Bacillota</taxon>
        <taxon>Bacilli</taxon>
        <taxon>Lactobacillales</taxon>
        <taxon>Streptococcaceae</taxon>
        <taxon>Streptococcus</taxon>
    </lineage>
</organism>
<dbReference type="GO" id="GO:0016757">
    <property type="term" value="F:glycosyltransferase activity"/>
    <property type="evidence" value="ECO:0007669"/>
    <property type="project" value="UniProtKB-KW"/>
</dbReference>
<keyword evidence="1" id="KW-0472">Membrane</keyword>
<dbReference type="InterPro" id="IPR029044">
    <property type="entry name" value="Nucleotide-diphossugar_trans"/>
</dbReference>
<dbReference type="PANTHER" id="PTHR48090">
    <property type="entry name" value="UNDECAPRENYL-PHOSPHATE 4-DEOXY-4-FORMAMIDO-L-ARABINOSE TRANSFERASE-RELATED"/>
    <property type="match status" value="1"/>
</dbReference>
<name>A0A2X3WA70_9STRE</name>
<feature type="domain" description="Glycosyltransferase 2-like" evidence="2">
    <location>
        <begin position="8"/>
        <end position="172"/>
    </location>
</feature>
<sequence>MTSRMKISLVIPCYNEEKNVRIMLETCRQRFENLDTDIEYLFINDGSKDRTFEELKKLIADYASEQIKVINFSRNFGKEAAMYAGLQQASGDYTAIIDADLQQDPKYIVEMFTFLENNPDYDTVACYQSKRRESALIIFFKKIFYWVMNAISETEFVENASDFRMMRKEVVAAILTLKEYHRFSKGLFTWVGFNTYYRPYEVKERQEGATSWSFGKLVSYAIQGFVGFSTAPLKIASLLGSFISIASFLYLIYLVFDRIFFGNDVPGFTTLASLILFSSGIQMVLIGILGEYIGHTFLQVKQRPIYVVKDLLESNGSSTRAHNDKP</sequence>
<evidence type="ECO:0000256" key="1">
    <source>
        <dbReference type="SAM" id="Phobius"/>
    </source>
</evidence>
<accession>A0A2X3WA70</accession>
<protein>
    <submittedName>
        <fullName evidence="3">Glycosyl transferase family protein</fullName>
        <ecNumber evidence="3">2.4.1.-</ecNumber>
    </submittedName>
</protein>
<feature type="transmembrane region" description="Helical" evidence="1">
    <location>
        <begin position="235"/>
        <end position="256"/>
    </location>
</feature>
<dbReference type="AlphaFoldDB" id="A0A2X3WA70"/>
<dbReference type="Gene3D" id="3.90.550.10">
    <property type="entry name" value="Spore Coat Polysaccharide Biosynthesis Protein SpsA, Chain A"/>
    <property type="match status" value="1"/>
</dbReference>
<dbReference type="PANTHER" id="PTHR48090:SF8">
    <property type="entry name" value="GLYCOSYLTRANSFERASE CSBB-RELATED"/>
    <property type="match status" value="1"/>
</dbReference>
<proteinExistence type="predicted"/>
<dbReference type="InterPro" id="IPR001173">
    <property type="entry name" value="Glyco_trans_2-like"/>
</dbReference>
<dbReference type="EMBL" id="LS483343">
    <property type="protein sequence ID" value="SQF41236.1"/>
    <property type="molecule type" value="Genomic_DNA"/>
</dbReference>
<dbReference type="Pfam" id="PF00535">
    <property type="entry name" value="Glycos_transf_2"/>
    <property type="match status" value="1"/>
</dbReference>